<accession>A0AAD1MJF3</accession>
<reference evidence="1 2" key="1">
    <citation type="journal article" date="2019" name="Emerg. Microbes Infect.">
        <title>Comprehensive subspecies identification of 175 nontuberculous mycobacteria species based on 7547 genomic profiles.</title>
        <authorList>
            <person name="Matsumoto Y."/>
            <person name="Kinjo T."/>
            <person name="Motooka D."/>
            <person name="Nabeya D."/>
            <person name="Jung N."/>
            <person name="Uechi K."/>
            <person name="Horii T."/>
            <person name="Iida T."/>
            <person name="Fujita J."/>
            <person name="Nakamura S."/>
        </authorList>
    </citation>
    <scope>NUCLEOTIDE SEQUENCE [LARGE SCALE GENOMIC DNA]</scope>
    <source>
        <strain evidence="1 2">JCM 12143</strain>
    </source>
</reference>
<gene>
    <name evidence="1" type="ORF">MTER_42170</name>
</gene>
<dbReference type="Proteomes" id="UP000467636">
    <property type="component" value="Chromosome"/>
</dbReference>
<evidence type="ECO:0000313" key="1">
    <source>
        <dbReference type="EMBL" id="BBX24806.1"/>
    </source>
</evidence>
<organism evidence="1 2">
    <name type="scientific">Mycolicibacter terrae</name>
    <dbReference type="NCBI Taxonomy" id="1788"/>
    <lineage>
        <taxon>Bacteria</taxon>
        <taxon>Bacillati</taxon>
        <taxon>Actinomycetota</taxon>
        <taxon>Actinomycetes</taxon>
        <taxon>Mycobacteriales</taxon>
        <taxon>Mycobacteriaceae</taxon>
        <taxon>Mycolicibacter</taxon>
    </lineage>
</organism>
<name>A0AAD1MJF3_9MYCO</name>
<proteinExistence type="predicted"/>
<sequence>MSLISIAAPLIRLAAVDDDRAQDLFDAVNPERDETARIGLIRSGVEPTELAVLTSPEWQWFAEFRQALGGELDPVVLDHLTDSASTRFARYAVRRLVLRDPTTNADARDGGDPADRPAAIGLNWLSRQAKGERIIADFDLVTDDERVPVFEEMPETVFEPMREELLELMRDGLQCATDAAWFLLREMTSLAGRRGALVSGQLEEFARDRAIASTIWEHWGLHEPPRR</sequence>
<evidence type="ECO:0000313" key="2">
    <source>
        <dbReference type="Proteomes" id="UP000467636"/>
    </source>
</evidence>
<keyword evidence="2" id="KW-1185">Reference proteome</keyword>
<dbReference type="EMBL" id="AP022564">
    <property type="protein sequence ID" value="BBX24806.1"/>
    <property type="molecule type" value="Genomic_DNA"/>
</dbReference>
<dbReference type="RefSeq" id="WP_085260042.1">
    <property type="nucleotide sequence ID" value="NZ_AP022564.1"/>
</dbReference>
<dbReference type="AlphaFoldDB" id="A0AAD1MJF3"/>
<protein>
    <submittedName>
        <fullName evidence="1">Uncharacterized protein</fullName>
    </submittedName>
</protein>